<protein>
    <submittedName>
        <fullName evidence="1">Uncharacterized protein</fullName>
    </submittedName>
</protein>
<proteinExistence type="predicted"/>
<keyword evidence="2" id="KW-1185">Reference proteome</keyword>
<accession>A0A8C0B810</accession>
<organism evidence="1 2">
    <name type="scientific">Buteo japonicus</name>
    <dbReference type="NCBI Taxonomy" id="224669"/>
    <lineage>
        <taxon>Eukaryota</taxon>
        <taxon>Metazoa</taxon>
        <taxon>Chordata</taxon>
        <taxon>Craniata</taxon>
        <taxon>Vertebrata</taxon>
        <taxon>Euteleostomi</taxon>
        <taxon>Archelosauria</taxon>
        <taxon>Archosauria</taxon>
        <taxon>Dinosauria</taxon>
        <taxon>Saurischia</taxon>
        <taxon>Theropoda</taxon>
        <taxon>Coelurosauria</taxon>
        <taxon>Aves</taxon>
        <taxon>Neognathae</taxon>
        <taxon>Neoaves</taxon>
        <taxon>Telluraves</taxon>
        <taxon>Accipitrimorphae</taxon>
        <taxon>Accipitriformes</taxon>
        <taxon>Accipitridae</taxon>
        <taxon>Accipitrinae</taxon>
        <taxon>Buteo</taxon>
    </lineage>
</organism>
<evidence type="ECO:0000313" key="1">
    <source>
        <dbReference type="Ensembl" id="ENSBJAP00000013124.1"/>
    </source>
</evidence>
<name>A0A8C0B810_9AVES</name>
<reference evidence="1" key="1">
    <citation type="submission" date="2025-08" db="UniProtKB">
        <authorList>
            <consortium name="Ensembl"/>
        </authorList>
    </citation>
    <scope>IDENTIFICATION</scope>
</reference>
<evidence type="ECO:0000313" key="2">
    <source>
        <dbReference type="Proteomes" id="UP000694555"/>
    </source>
</evidence>
<sequence length="71" mass="7877">SLCARPWSPRVPPAFCRRAVVGAAVPQETLDLTCRKAPCFVKFSEMEKMANIQAEINEVQPLLLSPYCKAV</sequence>
<dbReference type="Ensembl" id="ENSBJAT00000013482.1">
    <property type="protein sequence ID" value="ENSBJAP00000013124.1"/>
    <property type="gene ID" value="ENSBJAG00000008777.1"/>
</dbReference>
<dbReference type="Proteomes" id="UP000694555">
    <property type="component" value="Unplaced"/>
</dbReference>
<dbReference type="AlphaFoldDB" id="A0A8C0B810"/>
<reference evidence="1" key="2">
    <citation type="submission" date="2025-09" db="UniProtKB">
        <authorList>
            <consortium name="Ensembl"/>
        </authorList>
    </citation>
    <scope>IDENTIFICATION</scope>
</reference>